<dbReference type="InterPro" id="IPR006062">
    <property type="entry name" value="His_biosynth"/>
</dbReference>
<evidence type="ECO:0000256" key="5">
    <source>
        <dbReference type="RuleBase" id="RU003657"/>
    </source>
</evidence>
<dbReference type="GO" id="GO:0000162">
    <property type="term" value="P:L-tryptophan biosynthetic process"/>
    <property type="evidence" value="ECO:0007669"/>
    <property type="project" value="TreeGrafter"/>
</dbReference>
<dbReference type="PANTHER" id="PTHR43090:SF2">
    <property type="entry name" value="1-(5-PHOSPHORIBOSYL)-5-[(5-PHOSPHORIBOSYLAMINO)METHYLIDENEAMINO] IMIDAZOLE-4-CARBOXAMIDE ISOMERASE"/>
    <property type="match status" value="1"/>
</dbReference>
<dbReference type="InterPro" id="IPR011060">
    <property type="entry name" value="RibuloseP-bd_barrel"/>
</dbReference>
<keyword evidence="7" id="KW-1185">Reference proteome</keyword>
<dbReference type="PANTHER" id="PTHR43090">
    <property type="entry name" value="1-(5-PHOSPHORIBOSYL)-5-[(5-PHOSPHORIBOSYLAMINO)METHYLIDENEAMINO] IMIDAZOLE-4-CARBOXAMIDE ISOMERASE"/>
    <property type="match status" value="1"/>
</dbReference>
<keyword evidence="2 5" id="KW-0028">Amino-acid biosynthesis</keyword>
<dbReference type="GO" id="GO:0000105">
    <property type="term" value="P:L-histidine biosynthetic process"/>
    <property type="evidence" value="ECO:0007669"/>
    <property type="project" value="UniProtKB-KW"/>
</dbReference>
<dbReference type="EMBL" id="SIUB01000002">
    <property type="protein sequence ID" value="TBN54597.1"/>
    <property type="molecule type" value="Genomic_DNA"/>
</dbReference>
<dbReference type="InterPro" id="IPR013785">
    <property type="entry name" value="Aldolase_TIM"/>
</dbReference>
<sequence length="230" mass="23765">MIDLKNGAVVHARRGDRAAYRPIVTPLATGSDPLVIAKALMELAPFRRLYIADLDSIARCGSHDAVVARIAGAHPVLDLWIDGGETDAKKLARRSAGGPGVPVVGSEAFTEMNALAQALGASNCVLSLDYDASGRMGPHPIYESAELWPDGVIVMTLASVGASGGPDFERLNDALKLAGGRKVYAAGGVRGIEDLQRLADIGVAGALVASALHDGRLGGAALRTILEGQP</sequence>
<protein>
    <submittedName>
        <fullName evidence="6">Nickel transporter</fullName>
    </submittedName>
</protein>
<dbReference type="CDD" id="cd04723">
    <property type="entry name" value="HisA_HisF"/>
    <property type="match status" value="1"/>
</dbReference>
<organism evidence="6 7">
    <name type="scientific">Hansschlegelia quercus</name>
    <dbReference type="NCBI Taxonomy" id="2528245"/>
    <lineage>
        <taxon>Bacteria</taxon>
        <taxon>Pseudomonadati</taxon>
        <taxon>Pseudomonadota</taxon>
        <taxon>Alphaproteobacteria</taxon>
        <taxon>Hyphomicrobiales</taxon>
        <taxon>Methylopilaceae</taxon>
        <taxon>Hansschlegelia</taxon>
    </lineage>
</organism>
<evidence type="ECO:0000313" key="6">
    <source>
        <dbReference type="EMBL" id="TBN54597.1"/>
    </source>
</evidence>
<dbReference type="GO" id="GO:0005737">
    <property type="term" value="C:cytoplasm"/>
    <property type="evidence" value="ECO:0007669"/>
    <property type="project" value="TreeGrafter"/>
</dbReference>
<evidence type="ECO:0000256" key="3">
    <source>
        <dbReference type="ARBA" id="ARBA00023102"/>
    </source>
</evidence>
<name>A0A4Q9GS40_9HYPH</name>
<evidence type="ECO:0000256" key="2">
    <source>
        <dbReference type="ARBA" id="ARBA00022605"/>
    </source>
</evidence>
<comment type="caution">
    <text evidence="6">The sequence shown here is derived from an EMBL/GenBank/DDBJ whole genome shotgun (WGS) entry which is preliminary data.</text>
</comment>
<dbReference type="SUPFAM" id="SSF51366">
    <property type="entry name" value="Ribulose-phoshate binding barrel"/>
    <property type="match status" value="1"/>
</dbReference>
<evidence type="ECO:0000313" key="7">
    <source>
        <dbReference type="Proteomes" id="UP000291613"/>
    </source>
</evidence>
<evidence type="ECO:0000256" key="4">
    <source>
        <dbReference type="ARBA" id="ARBA00029440"/>
    </source>
</evidence>
<dbReference type="InterPro" id="IPR044524">
    <property type="entry name" value="Isoase_HisA-like"/>
</dbReference>
<evidence type="ECO:0000256" key="1">
    <source>
        <dbReference type="ARBA" id="ARBA00009667"/>
    </source>
</evidence>
<keyword evidence="3 5" id="KW-0368">Histidine biosynthesis</keyword>
<accession>A0A4Q9GS40</accession>
<gene>
    <name evidence="6" type="ORF">EYR15_06775</name>
</gene>
<dbReference type="GO" id="GO:0003949">
    <property type="term" value="F:1-(5-phosphoribosyl)-5-[(5-phosphoribosylamino)methylideneamino]imidazole-4-carboxamide isomerase activity"/>
    <property type="evidence" value="ECO:0007669"/>
    <property type="project" value="InterPro"/>
</dbReference>
<comment type="similarity">
    <text evidence="1 5">Belongs to the HisA/HisF family.</text>
</comment>
<comment type="pathway">
    <text evidence="4">Amino-acid biosynthesis.</text>
</comment>
<dbReference type="Proteomes" id="UP000291613">
    <property type="component" value="Unassembled WGS sequence"/>
</dbReference>
<dbReference type="Pfam" id="PF00977">
    <property type="entry name" value="His_biosynth"/>
    <property type="match status" value="1"/>
</dbReference>
<dbReference type="Gene3D" id="3.20.20.70">
    <property type="entry name" value="Aldolase class I"/>
    <property type="match status" value="1"/>
</dbReference>
<reference evidence="6 7" key="1">
    <citation type="submission" date="2019-02" db="EMBL/GenBank/DDBJ databases">
        <title>Hansschlegelia quercus sp. nov., a novel methylotrophic bacterium from buds of oak (Quercus robur L.).</title>
        <authorList>
            <person name="Agafonova N.V."/>
            <person name="Kaparullina E.N."/>
            <person name="Grouzdev D.S."/>
            <person name="Doronina N.V."/>
        </authorList>
    </citation>
    <scope>NUCLEOTIDE SEQUENCE [LARGE SCALE GENOMIC DNA]</scope>
    <source>
        <strain evidence="6 7">Dub</strain>
    </source>
</reference>
<proteinExistence type="inferred from homology"/>
<dbReference type="OrthoDB" id="8535539at2"/>
<dbReference type="AlphaFoldDB" id="A0A4Q9GS40"/>